<evidence type="ECO:0008006" key="4">
    <source>
        <dbReference type="Google" id="ProtNLM"/>
    </source>
</evidence>
<dbReference type="RefSeq" id="WP_136535761.1">
    <property type="nucleotide sequence ID" value="NZ_STGY01000064.1"/>
</dbReference>
<organism evidence="2 3">
    <name type="scientific">Glycomyces buryatensis</name>
    <dbReference type="NCBI Taxonomy" id="2570927"/>
    <lineage>
        <taxon>Bacteria</taxon>
        <taxon>Bacillati</taxon>
        <taxon>Actinomycetota</taxon>
        <taxon>Actinomycetes</taxon>
        <taxon>Glycomycetales</taxon>
        <taxon>Glycomycetaceae</taxon>
        <taxon>Glycomyces</taxon>
    </lineage>
</organism>
<gene>
    <name evidence="2" type="ORF">FAB82_17150</name>
</gene>
<dbReference type="AlphaFoldDB" id="A0A4S8QGC4"/>
<evidence type="ECO:0000313" key="2">
    <source>
        <dbReference type="EMBL" id="THV39704.1"/>
    </source>
</evidence>
<proteinExistence type="predicted"/>
<sequence length="237" mass="25496">MPSEPTVPADNAALIESAPTDSRPGAASVWWALLPILLPGLGAPIAFGVATSRRPAPGTVIPLIAYTAAFFGFCVPAANYGSDMVGWLNLFAALSALTATVGACGHLFAIRNRVWGAEKQSIEPSPDPTNRAALDHALRLRDKGRQTIEKDPMLAKRIGIGRPDLPRDIEDGGLIDLNHVPVEILRDLPGFTDATAKQVHDRVEHVGPYQDFNEVIVEIGIPTGFERVLREYVVLIP</sequence>
<feature type="transmembrane region" description="Helical" evidence="1">
    <location>
        <begin position="63"/>
        <end position="81"/>
    </location>
</feature>
<protein>
    <recommendedName>
        <fullName evidence="4">Helix-hairpin-helix domain-containing protein</fullName>
    </recommendedName>
</protein>
<name>A0A4S8QGC4_9ACTN</name>
<dbReference type="EMBL" id="STGY01000064">
    <property type="protein sequence ID" value="THV39704.1"/>
    <property type="molecule type" value="Genomic_DNA"/>
</dbReference>
<reference evidence="2 3" key="2">
    <citation type="submission" date="2019-05" db="EMBL/GenBank/DDBJ databases">
        <title>Glycomyces buryatensis sp. nov.</title>
        <authorList>
            <person name="Nikitina E."/>
        </authorList>
    </citation>
    <scope>NUCLEOTIDE SEQUENCE [LARGE SCALE GENOMIC DNA]</scope>
    <source>
        <strain evidence="2 3">18</strain>
    </source>
</reference>
<evidence type="ECO:0000313" key="3">
    <source>
        <dbReference type="Proteomes" id="UP000308760"/>
    </source>
</evidence>
<comment type="caution">
    <text evidence="2">The sequence shown here is derived from an EMBL/GenBank/DDBJ whole genome shotgun (WGS) entry which is preliminary data.</text>
</comment>
<feature type="transmembrane region" description="Helical" evidence="1">
    <location>
        <begin position="29"/>
        <end position="51"/>
    </location>
</feature>
<keyword evidence="1" id="KW-0812">Transmembrane</keyword>
<dbReference type="Proteomes" id="UP000308760">
    <property type="component" value="Unassembled WGS sequence"/>
</dbReference>
<accession>A0A4S8QGC4</accession>
<dbReference type="OrthoDB" id="5184981at2"/>
<keyword evidence="3" id="KW-1185">Reference proteome</keyword>
<dbReference type="SUPFAM" id="SSF81585">
    <property type="entry name" value="PsbU/PolX domain-like"/>
    <property type="match status" value="1"/>
</dbReference>
<keyword evidence="1" id="KW-1133">Transmembrane helix</keyword>
<reference evidence="3" key="1">
    <citation type="submission" date="2019-04" db="EMBL/GenBank/DDBJ databases">
        <title>Nocardioides xinjiangensis sp. nov.</title>
        <authorList>
            <person name="Liu S."/>
        </authorList>
    </citation>
    <scope>NUCLEOTIDE SEQUENCE [LARGE SCALE GENOMIC DNA]</scope>
    <source>
        <strain evidence="3">18</strain>
    </source>
</reference>
<keyword evidence="1" id="KW-0472">Membrane</keyword>
<feature type="transmembrane region" description="Helical" evidence="1">
    <location>
        <begin position="87"/>
        <end position="110"/>
    </location>
</feature>
<evidence type="ECO:0000256" key="1">
    <source>
        <dbReference type="SAM" id="Phobius"/>
    </source>
</evidence>